<evidence type="ECO:0000256" key="1">
    <source>
        <dbReference type="SAM" id="MobiDB-lite"/>
    </source>
</evidence>
<feature type="compositionally biased region" description="Basic and acidic residues" evidence="1">
    <location>
        <begin position="1"/>
        <end position="17"/>
    </location>
</feature>
<evidence type="ECO:0008006" key="3">
    <source>
        <dbReference type="Google" id="ProtNLM"/>
    </source>
</evidence>
<dbReference type="KEGG" id="cgt:cgR_6027"/>
<reference evidence="2" key="1">
    <citation type="journal article" date="2007" name="Microbiology">
        <title>Comparative analysis of the Corynebacterium glutamicum group and complete genome sequence of strain R.</title>
        <authorList>
            <person name="Yukawa H."/>
            <person name="Omumasaba C.A."/>
            <person name="Nonaka H."/>
            <person name="Kos P."/>
            <person name="Okai N."/>
            <person name="Suzuki N."/>
            <person name="Suda M."/>
            <person name="Tsuge Y."/>
            <person name="Watanabe J."/>
            <person name="Ikeda Y."/>
            <person name="Vertes A.A."/>
            <person name="Inui M."/>
        </authorList>
    </citation>
    <scope>NUCLEOTIDE SEQUENCE</scope>
    <source>
        <strain evidence="2">R</strain>
    </source>
</reference>
<proteinExistence type="predicted"/>
<sequence length="40" mass="4890">MPDRQVPDRQVPDRQVPDRQASSWRVDETYIRVGDRWCYL</sequence>
<accession>A0AB72VFH7</accession>
<dbReference type="Proteomes" id="UP000006698">
    <property type="component" value="Chromosome"/>
</dbReference>
<feature type="region of interest" description="Disordered" evidence="1">
    <location>
        <begin position="1"/>
        <end position="20"/>
    </location>
</feature>
<evidence type="ECO:0000313" key="2">
    <source>
        <dbReference type="EMBL" id="BAQ21089.1"/>
    </source>
</evidence>
<dbReference type="EMBL" id="AP009044">
    <property type="protein sequence ID" value="BAQ21089.1"/>
    <property type="molecule type" value="Genomic_DNA"/>
</dbReference>
<organism evidence="2">
    <name type="scientific">Corynebacterium glutamicum (strain R)</name>
    <dbReference type="NCBI Taxonomy" id="340322"/>
    <lineage>
        <taxon>Bacteria</taxon>
        <taxon>Bacillati</taxon>
        <taxon>Actinomycetota</taxon>
        <taxon>Actinomycetes</taxon>
        <taxon>Mycobacteriales</taxon>
        <taxon>Corynebacteriaceae</taxon>
        <taxon>Corynebacterium</taxon>
    </lineage>
</organism>
<name>A0AB72VFH7_CORGB</name>
<gene>
    <name evidence="2" type="ordered locus">cgR_6027</name>
</gene>
<dbReference type="AlphaFoldDB" id="A0AB72VFH7"/>
<protein>
    <recommendedName>
        <fullName evidence="3">Transposase</fullName>
    </recommendedName>
</protein>